<dbReference type="AlphaFoldDB" id="A0A1H8IXT9"/>
<sequence>MEERELYRNVPNPEVCEIPGVCGNGEEAAGKGKNDPYKPYYTARSRNRSPFNDPLNGPERD</sequence>
<evidence type="ECO:0000313" key="2">
    <source>
        <dbReference type="EMBL" id="SEN73414.1"/>
    </source>
</evidence>
<protein>
    <submittedName>
        <fullName evidence="2">Uncharacterized protein</fullName>
    </submittedName>
</protein>
<evidence type="ECO:0000313" key="3">
    <source>
        <dbReference type="Proteomes" id="UP000199695"/>
    </source>
</evidence>
<keyword evidence="3" id="KW-1185">Reference proteome</keyword>
<dbReference type="RefSeq" id="WP_089972736.1">
    <property type="nucleotide sequence ID" value="NZ_FOCQ01000020.1"/>
</dbReference>
<dbReference type="EMBL" id="FOCQ01000020">
    <property type="protein sequence ID" value="SEN73414.1"/>
    <property type="molecule type" value="Genomic_DNA"/>
</dbReference>
<name>A0A1H8IXT9_9BACL</name>
<gene>
    <name evidence="2" type="ORF">SAMN05444955_12024</name>
</gene>
<organism evidence="2 3">
    <name type="scientific">Lihuaxuella thermophila</name>
    <dbReference type="NCBI Taxonomy" id="1173111"/>
    <lineage>
        <taxon>Bacteria</taxon>
        <taxon>Bacillati</taxon>
        <taxon>Bacillota</taxon>
        <taxon>Bacilli</taxon>
        <taxon>Bacillales</taxon>
        <taxon>Thermoactinomycetaceae</taxon>
        <taxon>Lihuaxuella</taxon>
    </lineage>
</organism>
<proteinExistence type="predicted"/>
<reference evidence="2 3" key="1">
    <citation type="submission" date="2016-10" db="EMBL/GenBank/DDBJ databases">
        <authorList>
            <person name="de Groot N.N."/>
        </authorList>
    </citation>
    <scope>NUCLEOTIDE SEQUENCE [LARGE SCALE GENOMIC DNA]</scope>
    <source>
        <strain evidence="2 3">DSM 46701</strain>
    </source>
</reference>
<accession>A0A1H8IXT9</accession>
<feature type="region of interest" description="Disordered" evidence="1">
    <location>
        <begin position="20"/>
        <end position="61"/>
    </location>
</feature>
<evidence type="ECO:0000256" key="1">
    <source>
        <dbReference type="SAM" id="MobiDB-lite"/>
    </source>
</evidence>
<dbReference type="Proteomes" id="UP000199695">
    <property type="component" value="Unassembled WGS sequence"/>
</dbReference>